<comment type="caution">
    <text evidence="1">The sequence shown here is derived from an EMBL/GenBank/DDBJ whole genome shotgun (WGS) entry which is preliminary data.</text>
</comment>
<sequence length="75" mass="8505">MSWSVFSEARQHKSAGGHLQCRQHMLSKSGLRKSARQMDACQRALVPIDLTRELHSENVIHSCETRSPSDTSVLW</sequence>
<proteinExistence type="predicted"/>
<evidence type="ECO:0000313" key="1">
    <source>
        <dbReference type="EMBL" id="KAG2953529.1"/>
    </source>
</evidence>
<gene>
    <name evidence="1" type="ORF">PC117_g1976</name>
</gene>
<protein>
    <submittedName>
        <fullName evidence="1">Uncharacterized protein</fullName>
    </submittedName>
</protein>
<dbReference type="Proteomes" id="UP000736787">
    <property type="component" value="Unassembled WGS sequence"/>
</dbReference>
<name>A0A8T1L9T6_9STRA</name>
<dbReference type="AlphaFoldDB" id="A0A8T1L9T6"/>
<reference evidence="1" key="1">
    <citation type="submission" date="2018-10" db="EMBL/GenBank/DDBJ databases">
        <title>Effector identification in a new, highly contiguous assembly of the strawberry crown rot pathogen Phytophthora cactorum.</title>
        <authorList>
            <person name="Armitage A.D."/>
            <person name="Nellist C.F."/>
            <person name="Bates H."/>
            <person name="Vickerstaff R.J."/>
            <person name="Harrison R.J."/>
        </authorList>
    </citation>
    <scope>NUCLEOTIDE SEQUENCE</scope>
    <source>
        <strain evidence="1">4040</strain>
    </source>
</reference>
<dbReference type="EMBL" id="RCMK01000024">
    <property type="protein sequence ID" value="KAG2953529.1"/>
    <property type="molecule type" value="Genomic_DNA"/>
</dbReference>
<organism evidence="1 2">
    <name type="scientific">Phytophthora cactorum</name>
    <dbReference type="NCBI Taxonomy" id="29920"/>
    <lineage>
        <taxon>Eukaryota</taxon>
        <taxon>Sar</taxon>
        <taxon>Stramenopiles</taxon>
        <taxon>Oomycota</taxon>
        <taxon>Peronosporomycetes</taxon>
        <taxon>Peronosporales</taxon>
        <taxon>Peronosporaceae</taxon>
        <taxon>Phytophthora</taxon>
    </lineage>
</organism>
<evidence type="ECO:0000313" key="2">
    <source>
        <dbReference type="Proteomes" id="UP000736787"/>
    </source>
</evidence>
<accession>A0A8T1L9T6</accession>